<reference evidence="3 4" key="1">
    <citation type="submission" date="2015-04" db="EMBL/GenBank/DDBJ databases">
        <title>Draft Genome Sequences of Eight Spore-Forming Food Isolates of Bacillus cereus Genome sequencing.</title>
        <authorList>
            <person name="Krawcyk A.O."/>
            <person name="de Jong A."/>
            <person name="Eijlander R.T."/>
            <person name="Berendsen E.M."/>
            <person name="Holsappel S."/>
            <person name="Wells-Bennik M."/>
            <person name="Kuipers O.P."/>
        </authorList>
    </citation>
    <scope>NUCLEOTIDE SEQUENCE [LARGE SCALE GENOMIC DNA]</scope>
    <source>
        <strain evidence="3 4">B4077</strain>
    </source>
</reference>
<dbReference type="Proteomes" id="UP000035214">
    <property type="component" value="Unassembled WGS sequence"/>
</dbReference>
<feature type="chain" id="PRO_5039032336" description="LCI fold domain-containing protein" evidence="1">
    <location>
        <begin position="23"/>
        <end position="113"/>
    </location>
</feature>
<feature type="domain" description="LCI fold" evidence="2">
    <location>
        <begin position="72"/>
        <end position="109"/>
    </location>
</feature>
<comment type="caution">
    <text evidence="3">The sequence shown here is derived from an EMBL/GenBank/DDBJ whole genome shotgun (WGS) entry which is preliminary data.</text>
</comment>
<dbReference type="RefSeq" id="WP_046955395.1">
    <property type="nucleotide sequence ID" value="NZ_LCYI01000024.1"/>
</dbReference>
<evidence type="ECO:0000256" key="1">
    <source>
        <dbReference type="SAM" id="SignalP"/>
    </source>
</evidence>
<dbReference type="AlphaFoldDB" id="A0A0G8EYK7"/>
<evidence type="ECO:0000259" key="2">
    <source>
        <dbReference type="Pfam" id="PF12197"/>
    </source>
</evidence>
<dbReference type="Pfam" id="PF12197">
    <property type="entry name" value="lci"/>
    <property type="match status" value="1"/>
</dbReference>
<keyword evidence="1" id="KW-0732">Signal</keyword>
<dbReference type="PATRIC" id="fig|1396.428.peg.4703"/>
<sequence>MFKKLLVGVLATGIALTGGISAASASAESASVDNTNNYAPIKALNEEFYDYIYKFPYEYVTERGIYRTYKFYSESGKFANYFESDGIKWYFKGVALEFVNGGAYGHYEGVRSN</sequence>
<accession>A0A0G8EYK7</accession>
<dbReference type="EMBL" id="LCYI01000024">
    <property type="protein sequence ID" value="KLA29219.1"/>
    <property type="molecule type" value="Genomic_DNA"/>
</dbReference>
<gene>
    <name evidence="3" type="ORF">B4077_0818</name>
</gene>
<name>A0A0G8EYK7_BACCE</name>
<proteinExistence type="predicted"/>
<evidence type="ECO:0000313" key="4">
    <source>
        <dbReference type="Proteomes" id="UP000035214"/>
    </source>
</evidence>
<feature type="signal peptide" evidence="1">
    <location>
        <begin position="1"/>
        <end position="22"/>
    </location>
</feature>
<evidence type="ECO:0000313" key="3">
    <source>
        <dbReference type="EMBL" id="KLA29219.1"/>
    </source>
</evidence>
<organism evidence="3 4">
    <name type="scientific">Bacillus cereus</name>
    <dbReference type="NCBI Taxonomy" id="1396"/>
    <lineage>
        <taxon>Bacteria</taxon>
        <taxon>Bacillati</taxon>
        <taxon>Bacillota</taxon>
        <taxon>Bacilli</taxon>
        <taxon>Bacillales</taxon>
        <taxon>Bacillaceae</taxon>
        <taxon>Bacillus</taxon>
        <taxon>Bacillus cereus group</taxon>
    </lineage>
</organism>
<protein>
    <recommendedName>
        <fullName evidence="2">LCI fold domain-containing protein</fullName>
    </recommendedName>
</protein>
<dbReference type="InterPro" id="IPR020976">
    <property type="entry name" value="Antimicrobial_lci"/>
</dbReference>